<keyword evidence="4 7" id="KW-0812">Transmembrane</keyword>
<name>A0A1M4WMY8_9GAMM</name>
<evidence type="ECO:0000313" key="9">
    <source>
        <dbReference type="EMBL" id="SHE82596.1"/>
    </source>
</evidence>
<dbReference type="InterPro" id="IPR010290">
    <property type="entry name" value="TM_effector"/>
</dbReference>
<keyword evidence="10" id="KW-1185">Reference proteome</keyword>
<organism evidence="9 10">
    <name type="scientific">Marinomonas polaris DSM 16579</name>
    <dbReference type="NCBI Taxonomy" id="1122206"/>
    <lineage>
        <taxon>Bacteria</taxon>
        <taxon>Pseudomonadati</taxon>
        <taxon>Pseudomonadota</taxon>
        <taxon>Gammaproteobacteria</taxon>
        <taxon>Oceanospirillales</taxon>
        <taxon>Oceanospirillaceae</taxon>
        <taxon>Marinomonas</taxon>
    </lineage>
</organism>
<feature type="transmembrane region" description="Helical" evidence="7">
    <location>
        <begin position="261"/>
        <end position="279"/>
    </location>
</feature>
<evidence type="ECO:0000256" key="6">
    <source>
        <dbReference type="ARBA" id="ARBA00023136"/>
    </source>
</evidence>
<dbReference type="GO" id="GO:0005886">
    <property type="term" value="C:plasma membrane"/>
    <property type="evidence" value="ECO:0007669"/>
    <property type="project" value="UniProtKB-SubCell"/>
</dbReference>
<feature type="transmembrane region" description="Helical" evidence="7">
    <location>
        <begin position="172"/>
        <end position="189"/>
    </location>
</feature>
<sequence>MSSTFRSLSNPNYRLWFGGAAISNIGAWLQRTAQDWIVIAELSDKNASAVGLVVFLQFAPQILLLPLTGWTADRMDRRKLLFITQSLMALLALVLGVLVLSGQVVLWQVCVCAFALGCVAAFDAPARHAFVSDIVSEKELSNAVGLNSVAFNSARLVGPAIAGILIALIGSGWVFMINVLSFIPLLIALHKFKTRLPAVVSDNGKATPDLAKFFDGFRYIWQHREMAVILVMSFLICSLGMNFSVYLSAMTVHVFQGHADQYGFLISMMAIGSISGAMVTASRRSSPSFRFMIYVAAMFAVSCFLVAISTSFWAFAVLLIFLGLSLQLFTTSTASYMQVTTEKRYRGRVMAVVLATALGSTALGAPLVGWIADVFGARWAIGMGSISGIVAASLGFWFLRRQAQTELKNKML</sequence>
<protein>
    <submittedName>
        <fullName evidence="9">Predicted arabinose efflux permease, MFS family</fullName>
    </submittedName>
</protein>
<feature type="transmembrane region" description="Helical" evidence="7">
    <location>
        <begin position="49"/>
        <end position="68"/>
    </location>
</feature>
<comment type="subcellular location">
    <subcellularLocation>
        <location evidence="1">Cell membrane</location>
        <topology evidence="1">Multi-pass membrane protein</topology>
    </subcellularLocation>
</comment>
<feature type="transmembrane region" description="Helical" evidence="7">
    <location>
        <begin position="227"/>
        <end position="249"/>
    </location>
</feature>
<reference evidence="10" key="1">
    <citation type="submission" date="2016-11" db="EMBL/GenBank/DDBJ databases">
        <authorList>
            <person name="Varghese N."/>
            <person name="Submissions S."/>
        </authorList>
    </citation>
    <scope>NUCLEOTIDE SEQUENCE [LARGE SCALE GENOMIC DNA]</scope>
    <source>
        <strain evidence="10">DSM 16579</strain>
    </source>
</reference>
<feature type="transmembrane region" description="Helical" evidence="7">
    <location>
        <begin position="377"/>
        <end position="399"/>
    </location>
</feature>
<accession>A0A1M4WMY8</accession>
<keyword evidence="2" id="KW-0813">Transport</keyword>
<keyword evidence="5 7" id="KW-1133">Transmembrane helix</keyword>
<dbReference type="Proteomes" id="UP000184517">
    <property type="component" value="Unassembled WGS sequence"/>
</dbReference>
<feature type="transmembrane region" description="Helical" evidence="7">
    <location>
        <begin position="80"/>
        <end position="99"/>
    </location>
</feature>
<keyword evidence="3" id="KW-1003">Cell membrane</keyword>
<dbReference type="PROSITE" id="PS50850">
    <property type="entry name" value="MFS"/>
    <property type="match status" value="1"/>
</dbReference>
<dbReference type="RefSeq" id="WP_072838479.1">
    <property type="nucleotide sequence ID" value="NZ_FQVF01000004.1"/>
</dbReference>
<dbReference type="SUPFAM" id="SSF103473">
    <property type="entry name" value="MFS general substrate transporter"/>
    <property type="match status" value="1"/>
</dbReference>
<dbReference type="EMBL" id="FQVF01000004">
    <property type="protein sequence ID" value="SHE82596.1"/>
    <property type="molecule type" value="Genomic_DNA"/>
</dbReference>
<dbReference type="GO" id="GO:0022857">
    <property type="term" value="F:transmembrane transporter activity"/>
    <property type="evidence" value="ECO:0007669"/>
    <property type="project" value="InterPro"/>
</dbReference>
<dbReference type="InterPro" id="IPR020846">
    <property type="entry name" value="MFS_dom"/>
</dbReference>
<dbReference type="InterPro" id="IPR036259">
    <property type="entry name" value="MFS_trans_sf"/>
</dbReference>
<evidence type="ECO:0000259" key="8">
    <source>
        <dbReference type="PROSITE" id="PS50850"/>
    </source>
</evidence>
<dbReference type="PANTHER" id="PTHR23513:SF11">
    <property type="entry name" value="STAPHYLOFERRIN A TRANSPORTER"/>
    <property type="match status" value="1"/>
</dbReference>
<feature type="domain" description="Major facilitator superfamily (MFS) profile" evidence="8">
    <location>
        <begin position="1"/>
        <end position="403"/>
    </location>
</feature>
<dbReference type="CDD" id="cd06173">
    <property type="entry name" value="MFS_MefA_like"/>
    <property type="match status" value="1"/>
</dbReference>
<evidence type="ECO:0000256" key="5">
    <source>
        <dbReference type="ARBA" id="ARBA00022989"/>
    </source>
</evidence>
<dbReference type="OrthoDB" id="9775268at2"/>
<evidence type="ECO:0000256" key="2">
    <source>
        <dbReference type="ARBA" id="ARBA00022448"/>
    </source>
</evidence>
<gene>
    <name evidence="9" type="ORF">SAMN02745753_00838</name>
</gene>
<evidence type="ECO:0000256" key="4">
    <source>
        <dbReference type="ARBA" id="ARBA00022692"/>
    </source>
</evidence>
<dbReference type="Pfam" id="PF05977">
    <property type="entry name" value="MFS_3"/>
    <property type="match status" value="1"/>
</dbReference>
<evidence type="ECO:0000256" key="3">
    <source>
        <dbReference type="ARBA" id="ARBA00022475"/>
    </source>
</evidence>
<dbReference type="PANTHER" id="PTHR23513">
    <property type="entry name" value="INTEGRAL MEMBRANE EFFLUX PROTEIN-RELATED"/>
    <property type="match status" value="1"/>
</dbReference>
<feature type="transmembrane region" description="Helical" evidence="7">
    <location>
        <begin position="349"/>
        <end position="371"/>
    </location>
</feature>
<evidence type="ECO:0000313" key="10">
    <source>
        <dbReference type="Proteomes" id="UP000184517"/>
    </source>
</evidence>
<feature type="transmembrane region" description="Helical" evidence="7">
    <location>
        <begin position="314"/>
        <end position="337"/>
    </location>
</feature>
<evidence type="ECO:0000256" key="1">
    <source>
        <dbReference type="ARBA" id="ARBA00004651"/>
    </source>
</evidence>
<feature type="transmembrane region" description="Helical" evidence="7">
    <location>
        <begin position="291"/>
        <end position="308"/>
    </location>
</feature>
<proteinExistence type="predicted"/>
<evidence type="ECO:0000256" key="7">
    <source>
        <dbReference type="SAM" id="Phobius"/>
    </source>
</evidence>
<feature type="transmembrane region" description="Helical" evidence="7">
    <location>
        <begin position="105"/>
        <end position="122"/>
    </location>
</feature>
<dbReference type="Gene3D" id="1.20.1250.20">
    <property type="entry name" value="MFS general substrate transporter like domains"/>
    <property type="match status" value="1"/>
</dbReference>
<dbReference type="AlphaFoldDB" id="A0A1M4WMY8"/>
<keyword evidence="6 7" id="KW-0472">Membrane</keyword>
<dbReference type="STRING" id="1122206.SAMN02745753_00838"/>